<evidence type="ECO:0000313" key="2">
    <source>
        <dbReference type="EMBL" id="QGT99023.1"/>
    </source>
</evidence>
<protein>
    <submittedName>
        <fullName evidence="2">YibE/F family protein</fullName>
    </submittedName>
</protein>
<name>A0A6I6D7C9_9FIRM</name>
<keyword evidence="3" id="KW-1185">Reference proteome</keyword>
<feature type="transmembrane region" description="Helical" evidence="1">
    <location>
        <begin position="125"/>
        <end position="143"/>
    </location>
</feature>
<feature type="transmembrane region" description="Helical" evidence="1">
    <location>
        <begin position="250"/>
        <end position="271"/>
    </location>
</feature>
<dbReference type="AlphaFoldDB" id="A0A6I6D7C9"/>
<dbReference type="PANTHER" id="PTHR41771:SF1">
    <property type="entry name" value="MEMBRANE PROTEIN"/>
    <property type="match status" value="1"/>
</dbReference>
<dbReference type="Pfam" id="PF07907">
    <property type="entry name" value="YibE_F"/>
    <property type="match status" value="1"/>
</dbReference>
<dbReference type="InterPro" id="IPR012507">
    <property type="entry name" value="YibE_F"/>
</dbReference>
<dbReference type="RefSeq" id="WP_156202959.1">
    <property type="nucleotide sequence ID" value="NZ_CP046457.1"/>
</dbReference>
<dbReference type="KEGG" id="salq:SYNTR_0430"/>
<sequence>MQFRKLILVFVLLLVFIFINVGTVASAYSVDSDFTDELWEKALVLEVKDLDSSEPSSGYFSEQTVTIEILSGDFKGQVLQAQNTLSGSPGWDIAVTEGDKVIVYITTHEGEIVELNIADYARADYINYLLIGFMGVLIVVGGIKGIKALVALGFTALAIYKFLLPALLAGYAPLPITIAILTGVTIVTMTIIGGLTKKAFSATIGTIGGVIFAGLLAYFIGTLASLTGLATEESRMLLYVDNLNIDIRGLLFSGIIIGALGATMDVAMSVASSVDEIKKANPNLTTIDLIKAGMNVGRDIMGTMVNTLVLAYAGGALPMLLLYMTYATPGAVIFNSEFIATEILRAVAGSIGLILSVPITAVVSGIIYEQTSDHKGIEYNS</sequence>
<reference evidence="3" key="1">
    <citation type="journal article" date="2019" name="Microbiology">
        <title>Complete Genome Sequence of an Uncultured Bacterium of the Candidate Phylum Bipolaricaulota.</title>
        <authorList>
            <person name="Kadnikov V.V."/>
            <person name="Mardanov A.V."/>
            <person name="Beletsky A.V."/>
            <person name="Frank Y.A."/>
            <person name="Karnachuk O.V."/>
            <person name="Ravin N.V."/>
        </authorList>
    </citation>
    <scope>NUCLEOTIDE SEQUENCE [LARGE SCALE GENOMIC DNA]</scope>
</reference>
<accession>A0A6I6D7C9</accession>
<evidence type="ECO:0000256" key="1">
    <source>
        <dbReference type="SAM" id="Phobius"/>
    </source>
</evidence>
<organism evidence="2 3">
    <name type="scientific">Candidatus Syntrophocurvum alkaliphilum</name>
    <dbReference type="NCBI Taxonomy" id="2293317"/>
    <lineage>
        <taxon>Bacteria</taxon>
        <taxon>Bacillati</taxon>
        <taxon>Bacillota</taxon>
        <taxon>Clostridia</taxon>
        <taxon>Eubacteriales</taxon>
        <taxon>Syntrophomonadaceae</taxon>
        <taxon>Candidatus Syntrophocurvum</taxon>
    </lineage>
</organism>
<dbReference type="EMBL" id="CP046457">
    <property type="protein sequence ID" value="QGT99023.1"/>
    <property type="molecule type" value="Genomic_DNA"/>
</dbReference>
<keyword evidence="1" id="KW-0812">Transmembrane</keyword>
<dbReference type="OrthoDB" id="5753718at2"/>
<feature type="transmembrane region" description="Helical" evidence="1">
    <location>
        <begin position="150"/>
        <end position="168"/>
    </location>
</feature>
<evidence type="ECO:0000313" key="3">
    <source>
        <dbReference type="Proteomes" id="UP000426444"/>
    </source>
</evidence>
<feature type="transmembrane region" description="Helical" evidence="1">
    <location>
        <begin position="346"/>
        <end position="368"/>
    </location>
</feature>
<feature type="transmembrane region" description="Helical" evidence="1">
    <location>
        <begin position="174"/>
        <end position="195"/>
    </location>
</feature>
<gene>
    <name evidence="2" type="ORF">SYNTR_0430</name>
</gene>
<keyword evidence="1" id="KW-0472">Membrane</keyword>
<keyword evidence="1" id="KW-1133">Transmembrane helix</keyword>
<proteinExistence type="predicted"/>
<feature type="transmembrane region" description="Helical" evidence="1">
    <location>
        <begin position="304"/>
        <end position="326"/>
    </location>
</feature>
<feature type="transmembrane region" description="Helical" evidence="1">
    <location>
        <begin position="207"/>
        <end position="230"/>
    </location>
</feature>
<dbReference type="PANTHER" id="PTHR41771">
    <property type="entry name" value="MEMBRANE PROTEIN-RELATED"/>
    <property type="match status" value="1"/>
</dbReference>
<dbReference type="Proteomes" id="UP000426444">
    <property type="component" value="Chromosome"/>
</dbReference>